<keyword evidence="10" id="KW-0378">Hydrolase</keyword>
<organism evidence="22 23">
    <name type="scientific">Austrofundulus limnaeus</name>
    <name type="common">Annual killifish</name>
    <dbReference type="NCBI Taxonomy" id="52670"/>
    <lineage>
        <taxon>Eukaryota</taxon>
        <taxon>Metazoa</taxon>
        <taxon>Chordata</taxon>
        <taxon>Craniata</taxon>
        <taxon>Vertebrata</taxon>
        <taxon>Euteleostomi</taxon>
        <taxon>Actinopterygii</taxon>
        <taxon>Neopterygii</taxon>
        <taxon>Teleostei</taxon>
        <taxon>Neoteleostei</taxon>
        <taxon>Acanthomorphata</taxon>
        <taxon>Ovalentaria</taxon>
        <taxon>Atherinomorphae</taxon>
        <taxon>Cyprinodontiformes</taxon>
        <taxon>Rivulidae</taxon>
        <taxon>Austrofundulus</taxon>
    </lineage>
</organism>
<gene>
    <name evidence="23" type="primary">LOC106524047</name>
</gene>
<dbReference type="PANTHER" id="PTHR10336:SF31">
    <property type="entry name" value="1-PHOSPHATIDYLINOSITOL 4,5-BISPHOSPHATE PHOSPHODIESTERASE DELTA-4"/>
    <property type="match status" value="1"/>
</dbReference>
<dbReference type="EC" id="3.1.4.11" evidence="6"/>
<evidence type="ECO:0000256" key="8">
    <source>
        <dbReference type="ARBA" id="ARBA00022723"/>
    </source>
</evidence>
<evidence type="ECO:0000256" key="17">
    <source>
        <dbReference type="ARBA" id="ARBA00023242"/>
    </source>
</evidence>
<comment type="cofactor">
    <cofactor evidence="1">
        <name>Ca(2+)</name>
        <dbReference type="ChEBI" id="CHEBI:29108"/>
    </cofactor>
</comment>
<dbReference type="InterPro" id="IPR000909">
    <property type="entry name" value="PLipase_C_PInositol-sp_X_dom"/>
</dbReference>
<accession>A0A2I4BZF7</accession>
<evidence type="ECO:0000256" key="2">
    <source>
        <dbReference type="ARBA" id="ARBA00004123"/>
    </source>
</evidence>
<evidence type="ECO:0000256" key="15">
    <source>
        <dbReference type="ARBA" id="ARBA00023136"/>
    </source>
</evidence>
<evidence type="ECO:0000313" key="22">
    <source>
        <dbReference type="Proteomes" id="UP000192220"/>
    </source>
</evidence>
<keyword evidence="22" id="KW-1185">Reference proteome</keyword>
<dbReference type="GO" id="GO:0016042">
    <property type="term" value="P:lipid catabolic process"/>
    <property type="evidence" value="ECO:0007669"/>
    <property type="project" value="UniProtKB-KW"/>
</dbReference>
<evidence type="ECO:0000256" key="13">
    <source>
        <dbReference type="ARBA" id="ARBA00022963"/>
    </source>
</evidence>
<evidence type="ECO:0000259" key="21">
    <source>
        <dbReference type="PROSITE" id="PS50222"/>
    </source>
</evidence>
<dbReference type="GO" id="GO:0005634">
    <property type="term" value="C:nucleus"/>
    <property type="evidence" value="ECO:0007669"/>
    <property type="project" value="UniProtKB-SubCell"/>
</dbReference>
<evidence type="ECO:0000256" key="6">
    <source>
        <dbReference type="ARBA" id="ARBA00012368"/>
    </source>
</evidence>
<dbReference type="InterPro" id="IPR017946">
    <property type="entry name" value="PLC-like_Pdiesterase_TIM-brl"/>
</dbReference>
<keyword evidence="12" id="KW-0106">Calcium</keyword>
<dbReference type="InterPro" id="IPR001192">
    <property type="entry name" value="PI-PLC_fam"/>
</dbReference>
<reference evidence="23" key="1">
    <citation type="submission" date="2025-08" db="UniProtKB">
        <authorList>
            <consortium name="RefSeq"/>
        </authorList>
    </citation>
    <scope>IDENTIFICATION</scope>
</reference>
<dbReference type="GeneID" id="106524047"/>
<dbReference type="Pfam" id="PF00169">
    <property type="entry name" value="PH"/>
    <property type="match status" value="1"/>
</dbReference>
<dbReference type="Pfam" id="PF00388">
    <property type="entry name" value="PI-PLC-X"/>
    <property type="match status" value="1"/>
</dbReference>
<dbReference type="SUPFAM" id="SSF50729">
    <property type="entry name" value="PH domain-like"/>
    <property type="match status" value="1"/>
</dbReference>
<keyword evidence="14" id="KW-0443">Lipid metabolism</keyword>
<dbReference type="OrthoDB" id="269822at2759"/>
<dbReference type="InterPro" id="IPR001849">
    <property type="entry name" value="PH_domain"/>
</dbReference>
<keyword evidence="16" id="KW-0807">Transducer</keyword>
<keyword evidence="11" id="KW-0256">Endoplasmic reticulum</keyword>
<dbReference type="InterPro" id="IPR015359">
    <property type="entry name" value="PLC_EF-hand-like"/>
</dbReference>
<dbReference type="PANTHER" id="PTHR10336">
    <property type="entry name" value="PHOSPHOINOSITIDE-SPECIFIC PHOSPHOLIPASE C FAMILY PROTEIN"/>
    <property type="match status" value="1"/>
</dbReference>
<comment type="subcellular location">
    <subcellularLocation>
        <location evidence="5">Cytoplasm</location>
    </subcellularLocation>
    <subcellularLocation>
        <location evidence="4">Endoplasmic reticulum</location>
    </subcellularLocation>
    <subcellularLocation>
        <location evidence="3">Membrane</location>
        <topology evidence="3">Peripheral membrane protein</topology>
    </subcellularLocation>
    <subcellularLocation>
        <location evidence="2">Nucleus</location>
    </subcellularLocation>
</comment>
<dbReference type="GO" id="GO:0005886">
    <property type="term" value="C:plasma membrane"/>
    <property type="evidence" value="ECO:0007669"/>
    <property type="project" value="TreeGrafter"/>
</dbReference>
<dbReference type="AlphaFoldDB" id="A0A2I4BZF7"/>
<evidence type="ECO:0000256" key="12">
    <source>
        <dbReference type="ARBA" id="ARBA00022837"/>
    </source>
</evidence>
<evidence type="ECO:0000256" key="5">
    <source>
        <dbReference type="ARBA" id="ARBA00004496"/>
    </source>
</evidence>
<evidence type="ECO:0000256" key="3">
    <source>
        <dbReference type="ARBA" id="ARBA00004170"/>
    </source>
</evidence>
<dbReference type="Pfam" id="PF09279">
    <property type="entry name" value="EF-hand_like"/>
    <property type="match status" value="1"/>
</dbReference>
<dbReference type="GO" id="GO:0035556">
    <property type="term" value="P:intracellular signal transduction"/>
    <property type="evidence" value="ECO:0007669"/>
    <property type="project" value="InterPro"/>
</dbReference>
<dbReference type="InterPro" id="IPR011993">
    <property type="entry name" value="PH-like_dom_sf"/>
</dbReference>
<dbReference type="SMART" id="SM00054">
    <property type="entry name" value="EFh"/>
    <property type="match status" value="2"/>
</dbReference>
<dbReference type="STRING" id="52670.A0A2I4BZF7"/>
<keyword evidence="15" id="KW-0472">Membrane</keyword>
<evidence type="ECO:0000313" key="23">
    <source>
        <dbReference type="RefSeq" id="XP_013873133.1"/>
    </source>
</evidence>
<dbReference type="InParanoid" id="A0A2I4BZF7"/>
<dbReference type="InterPro" id="IPR018247">
    <property type="entry name" value="EF_Hand_1_Ca_BS"/>
</dbReference>
<evidence type="ECO:0000256" key="1">
    <source>
        <dbReference type="ARBA" id="ARBA00001913"/>
    </source>
</evidence>
<dbReference type="KEGG" id="alim:106524047"/>
<dbReference type="PROSITE" id="PS50003">
    <property type="entry name" value="PH_DOMAIN"/>
    <property type="match status" value="1"/>
</dbReference>
<dbReference type="Gene3D" id="1.10.238.10">
    <property type="entry name" value="EF-hand"/>
    <property type="match status" value="2"/>
</dbReference>
<dbReference type="InterPro" id="IPR002048">
    <property type="entry name" value="EF_hand_dom"/>
</dbReference>
<dbReference type="SUPFAM" id="SSF51695">
    <property type="entry name" value="PLC-like phosphodiesterases"/>
    <property type="match status" value="1"/>
</dbReference>
<dbReference type="Gene3D" id="2.30.29.30">
    <property type="entry name" value="Pleckstrin-homology domain (PH domain)/Phosphotyrosine-binding domain (PTB)"/>
    <property type="match status" value="1"/>
</dbReference>
<evidence type="ECO:0000259" key="20">
    <source>
        <dbReference type="PROSITE" id="PS50003"/>
    </source>
</evidence>
<dbReference type="GO" id="GO:0004435">
    <property type="term" value="F:phosphatidylinositol-4,5-bisphosphate phospholipase C activity"/>
    <property type="evidence" value="ECO:0007669"/>
    <property type="project" value="UniProtKB-EC"/>
</dbReference>
<dbReference type="GO" id="GO:0005783">
    <property type="term" value="C:endoplasmic reticulum"/>
    <property type="evidence" value="ECO:0007669"/>
    <property type="project" value="UniProtKB-SubCell"/>
</dbReference>
<dbReference type="PROSITE" id="PS50222">
    <property type="entry name" value="EF_HAND_2"/>
    <property type="match status" value="2"/>
</dbReference>
<evidence type="ECO:0000256" key="14">
    <source>
        <dbReference type="ARBA" id="ARBA00023098"/>
    </source>
</evidence>
<evidence type="ECO:0000256" key="7">
    <source>
        <dbReference type="ARBA" id="ARBA00022490"/>
    </source>
</evidence>
<name>A0A2I4BZF7_AUSLI</name>
<keyword evidence="9" id="KW-0677">Repeat</keyword>
<evidence type="ECO:0000256" key="10">
    <source>
        <dbReference type="ARBA" id="ARBA00022801"/>
    </source>
</evidence>
<keyword evidence="13" id="KW-0442">Lipid degradation</keyword>
<keyword evidence="7" id="KW-0963">Cytoplasm</keyword>
<dbReference type="FunFam" id="1.10.238.10:FF:000005">
    <property type="entry name" value="Phosphoinositide phospholipase C"/>
    <property type="match status" value="1"/>
</dbReference>
<dbReference type="RefSeq" id="XP_013873133.1">
    <property type="nucleotide sequence ID" value="XM_014017679.1"/>
</dbReference>
<feature type="domain" description="EF-hand" evidence="21">
    <location>
        <begin position="133"/>
        <end position="168"/>
    </location>
</feature>
<protein>
    <recommendedName>
        <fullName evidence="6">phosphoinositide phospholipase C</fullName>
        <ecNumber evidence="6">3.1.4.11</ecNumber>
    </recommendedName>
</protein>
<dbReference type="SUPFAM" id="SSF47473">
    <property type="entry name" value="EF-hand"/>
    <property type="match status" value="1"/>
</dbReference>
<proteinExistence type="predicted"/>
<dbReference type="Pfam" id="PF13202">
    <property type="entry name" value="EF-hand_5"/>
    <property type="match status" value="1"/>
</dbReference>
<dbReference type="PROSITE" id="PS50007">
    <property type="entry name" value="PIPLC_X_DOMAIN"/>
    <property type="match status" value="1"/>
</dbReference>
<dbReference type="Gene3D" id="3.20.20.190">
    <property type="entry name" value="Phosphatidylinositol (PI) phosphodiesterase"/>
    <property type="match status" value="1"/>
</dbReference>
<evidence type="ECO:0000256" key="9">
    <source>
        <dbReference type="ARBA" id="ARBA00022737"/>
    </source>
</evidence>
<feature type="domain" description="PH" evidence="20">
    <location>
        <begin position="15"/>
        <end position="123"/>
    </location>
</feature>
<dbReference type="FunFam" id="2.30.29.30:FF:000088">
    <property type="entry name" value="Phosphoinositide phospholipase C"/>
    <property type="match status" value="1"/>
</dbReference>
<dbReference type="SMART" id="SM00233">
    <property type="entry name" value="PH"/>
    <property type="match status" value="1"/>
</dbReference>
<evidence type="ECO:0000256" key="11">
    <source>
        <dbReference type="ARBA" id="ARBA00022824"/>
    </source>
</evidence>
<evidence type="ECO:0000256" key="16">
    <source>
        <dbReference type="ARBA" id="ARBA00023224"/>
    </source>
</evidence>
<keyword evidence="8" id="KW-0479">Metal-binding</keyword>
<dbReference type="GO" id="GO:0005509">
    <property type="term" value="F:calcium ion binding"/>
    <property type="evidence" value="ECO:0007669"/>
    <property type="project" value="InterPro"/>
</dbReference>
<dbReference type="InterPro" id="IPR011992">
    <property type="entry name" value="EF-hand-dom_pair"/>
</dbReference>
<evidence type="ECO:0000256" key="18">
    <source>
        <dbReference type="ARBA" id="ARBA00023674"/>
    </source>
</evidence>
<feature type="domain" description="EF-hand" evidence="21">
    <location>
        <begin position="169"/>
        <end position="204"/>
    </location>
</feature>
<comment type="catalytic activity">
    <reaction evidence="19">
        <text>a 1,2-diacyl-sn-glycero-3-phospho-(1D-myo-inositol) + H2O = 1D-myo-inositol 1-phosphate + a 1,2-diacyl-sn-glycerol + H(+)</text>
        <dbReference type="Rhea" id="RHEA:43484"/>
        <dbReference type="ChEBI" id="CHEBI:15377"/>
        <dbReference type="ChEBI" id="CHEBI:15378"/>
        <dbReference type="ChEBI" id="CHEBI:17815"/>
        <dbReference type="ChEBI" id="CHEBI:57880"/>
        <dbReference type="ChEBI" id="CHEBI:58433"/>
    </reaction>
    <physiologicalReaction direction="left-to-right" evidence="19">
        <dbReference type="Rhea" id="RHEA:43485"/>
    </physiologicalReaction>
</comment>
<keyword evidence="17" id="KW-0539">Nucleus</keyword>
<comment type="catalytic activity">
    <reaction evidence="18">
        <text>a 1,2-diacyl-sn-glycero-3-phospho-(1D-myo-inositol-4,5-bisphosphate) + H2O = 1D-myo-inositol 1,4,5-trisphosphate + a 1,2-diacyl-sn-glycerol + H(+)</text>
        <dbReference type="Rhea" id="RHEA:33179"/>
        <dbReference type="ChEBI" id="CHEBI:15377"/>
        <dbReference type="ChEBI" id="CHEBI:15378"/>
        <dbReference type="ChEBI" id="CHEBI:17815"/>
        <dbReference type="ChEBI" id="CHEBI:58456"/>
        <dbReference type="ChEBI" id="CHEBI:203600"/>
        <dbReference type="EC" id="3.1.4.11"/>
    </reaction>
    <physiologicalReaction direction="left-to-right" evidence="18">
        <dbReference type="Rhea" id="RHEA:33180"/>
    </physiologicalReaction>
</comment>
<evidence type="ECO:0000256" key="19">
    <source>
        <dbReference type="ARBA" id="ARBA00023726"/>
    </source>
</evidence>
<evidence type="ECO:0000256" key="4">
    <source>
        <dbReference type="ARBA" id="ARBA00004240"/>
    </source>
</evidence>
<sequence length="324" mass="37708">MDPGGSCVPDDPDVRRMMEGSTLRKVKSRLWKRQRHFRLLEDGLTIWYKSRWAGKGHSTFSVTDLEAVREGHQSEVLLSIAEEFPAELCFTFVFHGRQGNLDLVAESPEEAQAWINGVRKLIHKAQTMDEQERLDQWVRDWFLKADKNKDGKMNFKEVKTLLKMMNVEMNEEHALHLFTMADKSESGTLEIDEFVHFYKILTQRDEVWKVFQDYSGDGETLTLEELENFLTVEQQEGERSSRHAQELIQSYEPSETAKKQSAMSLDGFQVYLCSQEGSIFKPEYLELQQDMSQPLSHYFISSSHNTYLLEDQLRGQSSLEAYIQ</sequence>
<dbReference type="Proteomes" id="UP000192220">
    <property type="component" value="Unplaced"/>
</dbReference>
<dbReference type="PROSITE" id="PS00018">
    <property type="entry name" value="EF_HAND_1"/>
    <property type="match status" value="2"/>
</dbReference>